<reference evidence="2" key="1">
    <citation type="journal article" date="2023" name="Mol. Phylogenet. Evol.">
        <title>Genome-scale phylogeny and comparative genomics of the fungal order Sordariales.</title>
        <authorList>
            <person name="Hensen N."/>
            <person name="Bonometti L."/>
            <person name="Westerberg I."/>
            <person name="Brannstrom I.O."/>
            <person name="Guillou S."/>
            <person name="Cros-Aarteil S."/>
            <person name="Calhoun S."/>
            <person name="Haridas S."/>
            <person name="Kuo A."/>
            <person name="Mondo S."/>
            <person name="Pangilinan J."/>
            <person name="Riley R."/>
            <person name="LaButti K."/>
            <person name="Andreopoulos B."/>
            <person name="Lipzen A."/>
            <person name="Chen C."/>
            <person name="Yan M."/>
            <person name="Daum C."/>
            <person name="Ng V."/>
            <person name="Clum A."/>
            <person name="Steindorff A."/>
            <person name="Ohm R.A."/>
            <person name="Martin F."/>
            <person name="Silar P."/>
            <person name="Natvig D.O."/>
            <person name="Lalanne C."/>
            <person name="Gautier V."/>
            <person name="Ament-Velasquez S.L."/>
            <person name="Kruys A."/>
            <person name="Hutchinson M.I."/>
            <person name="Powell A.J."/>
            <person name="Barry K."/>
            <person name="Miller A.N."/>
            <person name="Grigoriev I.V."/>
            <person name="Debuchy R."/>
            <person name="Gladieux P."/>
            <person name="Hiltunen Thoren M."/>
            <person name="Johannesson H."/>
        </authorList>
    </citation>
    <scope>NUCLEOTIDE SEQUENCE</scope>
    <source>
        <strain evidence="2">CBS 118394</strain>
    </source>
</reference>
<dbReference type="PROSITE" id="PS51186">
    <property type="entry name" value="GNAT"/>
    <property type="match status" value="1"/>
</dbReference>
<gene>
    <name evidence="2" type="ORF">B0H66DRAFT_551849</name>
</gene>
<name>A0AAE0IKS4_9PEZI</name>
<evidence type="ECO:0000313" key="3">
    <source>
        <dbReference type="Proteomes" id="UP001283341"/>
    </source>
</evidence>
<dbReference type="AlphaFoldDB" id="A0AAE0IKS4"/>
<proteinExistence type="predicted"/>
<dbReference type="SUPFAM" id="SSF55729">
    <property type="entry name" value="Acyl-CoA N-acyltransferases (Nat)"/>
    <property type="match status" value="1"/>
</dbReference>
<accession>A0AAE0IKS4</accession>
<protein>
    <recommendedName>
        <fullName evidence="1">N-acetyltransferase domain-containing protein</fullName>
    </recommendedName>
</protein>
<evidence type="ECO:0000259" key="1">
    <source>
        <dbReference type="PROSITE" id="PS51186"/>
    </source>
</evidence>
<feature type="domain" description="N-acetyltransferase" evidence="1">
    <location>
        <begin position="54"/>
        <end position="191"/>
    </location>
</feature>
<comment type="caution">
    <text evidence="2">The sequence shown here is derived from an EMBL/GenBank/DDBJ whole genome shotgun (WGS) entry which is preliminary data.</text>
</comment>
<dbReference type="PANTHER" id="PTHR42791:SF1">
    <property type="entry name" value="N-ACETYLTRANSFERASE DOMAIN-CONTAINING PROTEIN"/>
    <property type="match status" value="1"/>
</dbReference>
<dbReference type="InterPro" id="IPR052523">
    <property type="entry name" value="Trichothecene_AcTrans"/>
</dbReference>
<sequence>MSSGPLPSVRRNLCNFPTHTAYLANILSTLRLNFADRIQEDMHYYKVTDTSIDAETDPYRGIICFCVWKIHDIANPSTSKGGTRNQPLRPSNFPSTRLAKYVAQVADEFREKHFPDESYLFFELLMTVPAHQRRGAGKILIKYALEMADRRGILVSAGQGSEDGLGLYIKCGYHPATEFRMDMRPYGVDAEPVRQWMLIRRLNNAAGVIGSKL</sequence>
<dbReference type="EMBL" id="JAUEDM010000002">
    <property type="protein sequence ID" value="KAK3326860.1"/>
    <property type="molecule type" value="Genomic_DNA"/>
</dbReference>
<reference evidence="2" key="2">
    <citation type="submission" date="2023-06" db="EMBL/GenBank/DDBJ databases">
        <authorList>
            <consortium name="Lawrence Berkeley National Laboratory"/>
            <person name="Haridas S."/>
            <person name="Hensen N."/>
            <person name="Bonometti L."/>
            <person name="Westerberg I."/>
            <person name="Brannstrom I.O."/>
            <person name="Guillou S."/>
            <person name="Cros-Aarteil S."/>
            <person name="Calhoun S."/>
            <person name="Kuo A."/>
            <person name="Mondo S."/>
            <person name="Pangilinan J."/>
            <person name="Riley R."/>
            <person name="Labutti K."/>
            <person name="Andreopoulos B."/>
            <person name="Lipzen A."/>
            <person name="Chen C."/>
            <person name="Yanf M."/>
            <person name="Daum C."/>
            <person name="Ng V."/>
            <person name="Clum A."/>
            <person name="Steindorff A."/>
            <person name="Ohm R."/>
            <person name="Martin F."/>
            <person name="Silar P."/>
            <person name="Natvig D."/>
            <person name="Lalanne C."/>
            <person name="Gautier V."/>
            <person name="Ament-Velasquez S.L."/>
            <person name="Kruys A."/>
            <person name="Hutchinson M.I."/>
            <person name="Powell A.J."/>
            <person name="Barry K."/>
            <person name="Miller A.N."/>
            <person name="Grigoriev I.V."/>
            <person name="Debuchy R."/>
            <person name="Gladieux P."/>
            <person name="Thoren M.H."/>
            <person name="Johannesson H."/>
        </authorList>
    </citation>
    <scope>NUCLEOTIDE SEQUENCE</scope>
    <source>
        <strain evidence="2">CBS 118394</strain>
    </source>
</reference>
<evidence type="ECO:0000313" key="2">
    <source>
        <dbReference type="EMBL" id="KAK3326860.1"/>
    </source>
</evidence>
<dbReference type="Gene3D" id="3.40.630.30">
    <property type="match status" value="1"/>
</dbReference>
<keyword evidence="3" id="KW-1185">Reference proteome</keyword>
<dbReference type="InterPro" id="IPR000182">
    <property type="entry name" value="GNAT_dom"/>
</dbReference>
<dbReference type="GO" id="GO:0016747">
    <property type="term" value="F:acyltransferase activity, transferring groups other than amino-acyl groups"/>
    <property type="evidence" value="ECO:0007669"/>
    <property type="project" value="InterPro"/>
</dbReference>
<dbReference type="Pfam" id="PF00583">
    <property type="entry name" value="Acetyltransf_1"/>
    <property type="match status" value="1"/>
</dbReference>
<dbReference type="CDD" id="cd04301">
    <property type="entry name" value="NAT_SF"/>
    <property type="match status" value="1"/>
</dbReference>
<organism evidence="2 3">
    <name type="scientific">Apodospora peruviana</name>
    <dbReference type="NCBI Taxonomy" id="516989"/>
    <lineage>
        <taxon>Eukaryota</taxon>
        <taxon>Fungi</taxon>
        <taxon>Dikarya</taxon>
        <taxon>Ascomycota</taxon>
        <taxon>Pezizomycotina</taxon>
        <taxon>Sordariomycetes</taxon>
        <taxon>Sordariomycetidae</taxon>
        <taxon>Sordariales</taxon>
        <taxon>Lasiosphaeriaceae</taxon>
        <taxon>Apodospora</taxon>
    </lineage>
</organism>
<dbReference type="PANTHER" id="PTHR42791">
    <property type="entry name" value="GNAT FAMILY ACETYLTRANSFERASE"/>
    <property type="match status" value="1"/>
</dbReference>
<dbReference type="Proteomes" id="UP001283341">
    <property type="component" value="Unassembled WGS sequence"/>
</dbReference>
<dbReference type="InterPro" id="IPR016181">
    <property type="entry name" value="Acyl_CoA_acyltransferase"/>
</dbReference>